<evidence type="ECO:0000313" key="3">
    <source>
        <dbReference type="Proteomes" id="UP000076727"/>
    </source>
</evidence>
<keyword evidence="3" id="KW-1185">Reference proteome</keyword>
<accession>A0A165NRL6</accession>
<dbReference type="AlphaFoldDB" id="A0A165NRL6"/>
<dbReference type="Proteomes" id="UP000076727">
    <property type="component" value="Unassembled WGS sequence"/>
</dbReference>
<dbReference type="EMBL" id="KV429078">
    <property type="protein sequence ID" value="KZT67284.1"/>
    <property type="molecule type" value="Genomic_DNA"/>
</dbReference>
<organism evidence="2 3">
    <name type="scientific">Daedalea quercina L-15889</name>
    <dbReference type="NCBI Taxonomy" id="1314783"/>
    <lineage>
        <taxon>Eukaryota</taxon>
        <taxon>Fungi</taxon>
        <taxon>Dikarya</taxon>
        <taxon>Basidiomycota</taxon>
        <taxon>Agaricomycotina</taxon>
        <taxon>Agaricomycetes</taxon>
        <taxon>Polyporales</taxon>
        <taxon>Fomitopsis</taxon>
    </lineage>
</organism>
<protein>
    <recommendedName>
        <fullName evidence="4">DUF5745 domain-containing protein</fullName>
    </recommendedName>
</protein>
<dbReference type="OrthoDB" id="2596754at2759"/>
<evidence type="ECO:0000256" key="1">
    <source>
        <dbReference type="SAM" id="MobiDB-lite"/>
    </source>
</evidence>
<evidence type="ECO:0008006" key="4">
    <source>
        <dbReference type="Google" id="ProtNLM"/>
    </source>
</evidence>
<feature type="region of interest" description="Disordered" evidence="1">
    <location>
        <begin position="257"/>
        <end position="277"/>
    </location>
</feature>
<reference evidence="2 3" key="1">
    <citation type="journal article" date="2016" name="Mol. Biol. Evol.">
        <title>Comparative Genomics of Early-Diverging Mushroom-Forming Fungi Provides Insights into the Origins of Lignocellulose Decay Capabilities.</title>
        <authorList>
            <person name="Nagy L.G."/>
            <person name="Riley R."/>
            <person name="Tritt A."/>
            <person name="Adam C."/>
            <person name="Daum C."/>
            <person name="Floudas D."/>
            <person name="Sun H."/>
            <person name="Yadav J.S."/>
            <person name="Pangilinan J."/>
            <person name="Larsson K.H."/>
            <person name="Matsuura K."/>
            <person name="Barry K."/>
            <person name="Labutti K."/>
            <person name="Kuo R."/>
            <person name="Ohm R.A."/>
            <person name="Bhattacharya S.S."/>
            <person name="Shirouzu T."/>
            <person name="Yoshinaga Y."/>
            <person name="Martin F.M."/>
            <person name="Grigoriev I.V."/>
            <person name="Hibbett D.S."/>
        </authorList>
    </citation>
    <scope>NUCLEOTIDE SEQUENCE [LARGE SCALE GENOMIC DNA]</scope>
    <source>
        <strain evidence="2 3">L-15889</strain>
    </source>
</reference>
<gene>
    <name evidence="2" type="ORF">DAEQUDRAFT_729324</name>
</gene>
<proteinExistence type="predicted"/>
<evidence type="ECO:0000313" key="2">
    <source>
        <dbReference type="EMBL" id="KZT67284.1"/>
    </source>
</evidence>
<sequence length="409" mass="44681">MKQRNQDKSRSPVELFKLFSLSASANVSTASIPQKGRTSSRSLEGPLPPHNFATDAASSHHHWQNLTLHTVYMDDARRGDRQTPSTNLVSNLNALLKALYLPLTLESPDDLIPSLLVAIIECLLRARLDIPAALRHARDFASKVQAMKIFLGVLENDIIGQDVGLSDVDPRRLARGEWDECVFVGELLCWLGHTMGVLPSGSKSGIYPLPVRFARRSGTMSSSTHSTVPSNLSLTHSLPAESETTMESIVFEPAGESTFVRPPAPTPLASRRDTEPRRPQCIHEVEEPSLIFTPAAESSVVAGCESDVEYCDCPSEVHVRPSAEPKSRSTPVRYDGYIEPADEDSEARFFETSHSARSASASRRVAGGSMNSGFITRHTSPTEYTVALMNERAKLLAELAALKTPPKKG</sequence>
<name>A0A165NRL6_9APHY</name>